<reference evidence="1 2" key="1">
    <citation type="submission" date="2014-04" db="EMBL/GenBank/DDBJ databases">
        <authorList>
            <consortium name="DOE Joint Genome Institute"/>
            <person name="Kuo A."/>
            <person name="Zuccaro A."/>
            <person name="Kohler A."/>
            <person name="Nagy L.G."/>
            <person name="Floudas D."/>
            <person name="Copeland A."/>
            <person name="Barry K.W."/>
            <person name="Cichocki N."/>
            <person name="Veneault-Fourrey C."/>
            <person name="LaButti K."/>
            <person name="Lindquist E.A."/>
            <person name="Lipzen A."/>
            <person name="Lundell T."/>
            <person name="Morin E."/>
            <person name="Murat C."/>
            <person name="Sun H."/>
            <person name="Tunlid A."/>
            <person name="Henrissat B."/>
            <person name="Grigoriev I.V."/>
            <person name="Hibbett D.S."/>
            <person name="Martin F."/>
            <person name="Nordberg H.P."/>
            <person name="Cantor M.N."/>
            <person name="Hua S.X."/>
        </authorList>
    </citation>
    <scope>NUCLEOTIDE SEQUENCE [LARGE SCALE GENOMIC DNA]</scope>
    <source>
        <strain evidence="1 2">MAFF 305830</strain>
    </source>
</reference>
<keyword evidence="2" id="KW-1185">Reference proteome</keyword>
<accession>A0A0C3BL96</accession>
<organism evidence="1 2">
    <name type="scientific">Serendipita vermifera MAFF 305830</name>
    <dbReference type="NCBI Taxonomy" id="933852"/>
    <lineage>
        <taxon>Eukaryota</taxon>
        <taxon>Fungi</taxon>
        <taxon>Dikarya</taxon>
        <taxon>Basidiomycota</taxon>
        <taxon>Agaricomycotina</taxon>
        <taxon>Agaricomycetes</taxon>
        <taxon>Sebacinales</taxon>
        <taxon>Serendipitaceae</taxon>
        <taxon>Serendipita</taxon>
    </lineage>
</organism>
<reference evidence="2" key="2">
    <citation type="submission" date="2015-01" db="EMBL/GenBank/DDBJ databases">
        <title>Evolutionary Origins and Diversification of the Mycorrhizal Mutualists.</title>
        <authorList>
            <consortium name="DOE Joint Genome Institute"/>
            <consortium name="Mycorrhizal Genomics Consortium"/>
            <person name="Kohler A."/>
            <person name="Kuo A."/>
            <person name="Nagy L.G."/>
            <person name="Floudas D."/>
            <person name="Copeland A."/>
            <person name="Barry K.W."/>
            <person name="Cichocki N."/>
            <person name="Veneault-Fourrey C."/>
            <person name="LaButti K."/>
            <person name="Lindquist E.A."/>
            <person name="Lipzen A."/>
            <person name="Lundell T."/>
            <person name="Morin E."/>
            <person name="Murat C."/>
            <person name="Riley R."/>
            <person name="Ohm R."/>
            <person name="Sun H."/>
            <person name="Tunlid A."/>
            <person name="Henrissat B."/>
            <person name="Grigoriev I.V."/>
            <person name="Hibbett D.S."/>
            <person name="Martin F."/>
        </authorList>
    </citation>
    <scope>NUCLEOTIDE SEQUENCE [LARGE SCALE GENOMIC DNA]</scope>
    <source>
        <strain evidence="2">MAFF 305830</strain>
    </source>
</reference>
<dbReference type="Proteomes" id="UP000054097">
    <property type="component" value="Unassembled WGS sequence"/>
</dbReference>
<dbReference type="EMBL" id="KN824280">
    <property type="protein sequence ID" value="KIM32226.1"/>
    <property type="molecule type" value="Genomic_DNA"/>
</dbReference>
<dbReference type="HOGENOM" id="CLU_2656018_0_0_1"/>
<dbReference type="AlphaFoldDB" id="A0A0C3BL96"/>
<evidence type="ECO:0000313" key="2">
    <source>
        <dbReference type="Proteomes" id="UP000054097"/>
    </source>
</evidence>
<name>A0A0C3BL96_SERVB</name>
<gene>
    <name evidence="1" type="ORF">M408DRAFT_326859</name>
</gene>
<proteinExistence type="predicted"/>
<sequence length="76" mass="8427">MDGLSNSLHKCWLQTWAAGNAFMPLNASFFKGALTFKESELFDVQKEKNAPFCHLSTQVTVAGKRSAVISSRFPMT</sequence>
<protein>
    <submittedName>
        <fullName evidence="1">Uncharacterized protein</fullName>
    </submittedName>
</protein>
<evidence type="ECO:0000313" key="1">
    <source>
        <dbReference type="EMBL" id="KIM32226.1"/>
    </source>
</evidence>